<organism evidence="4 5">
    <name type="scientific">Malassezia psittaci</name>
    <dbReference type="NCBI Taxonomy" id="1821823"/>
    <lineage>
        <taxon>Eukaryota</taxon>
        <taxon>Fungi</taxon>
        <taxon>Dikarya</taxon>
        <taxon>Basidiomycota</taxon>
        <taxon>Ustilaginomycotina</taxon>
        <taxon>Malasseziomycetes</taxon>
        <taxon>Malasseziales</taxon>
        <taxon>Malasseziaceae</taxon>
        <taxon>Malassezia</taxon>
    </lineage>
</organism>
<evidence type="ECO:0000313" key="5">
    <source>
        <dbReference type="Proteomes" id="UP001214628"/>
    </source>
</evidence>
<keyword evidence="5" id="KW-1185">Reference proteome</keyword>
<dbReference type="InterPro" id="IPR008942">
    <property type="entry name" value="ENTH_VHS"/>
</dbReference>
<gene>
    <name evidence="4" type="ORF">MPSI1_003616</name>
</gene>
<dbReference type="AlphaFoldDB" id="A0AAF0FCP5"/>
<dbReference type="Proteomes" id="UP001214628">
    <property type="component" value="Chromosome 6"/>
</dbReference>
<dbReference type="InterPro" id="IPR006569">
    <property type="entry name" value="CID_dom"/>
</dbReference>
<evidence type="ECO:0000313" key="4">
    <source>
        <dbReference type="EMBL" id="WFD44942.1"/>
    </source>
</evidence>
<dbReference type="PANTHER" id="PTHR23140:SF0">
    <property type="entry name" value="U2 SNRNP-ASSOCIATED SURP MOTIF-CONTAINING PROTEIN"/>
    <property type="match status" value="1"/>
</dbReference>
<keyword evidence="1" id="KW-0694">RNA-binding</keyword>
<dbReference type="SUPFAM" id="SSF48464">
    <property type="entry name" value="ENTH/VHS domain"/>
    <property type="match status" value="1"/>
</dbReference>
<dbReference type="SMART" id="SM00582">
    <property type="entry name" value="RPR"/>
    <property type="match status" value="1"/>
</dbReference>
<dbReference type="GO" id="GO:0003723">
    <property type="term" value="F:RNA binding"/>
    <property type="evidence" value="ECO:0007669"/>
    <property type="project" value="UniProtKB-KW"/>
</dbReference>
<protein>
    <recommendedName>
        <fullName evidence="3">CID domain-containing protein</fullName>
    </recommendedName>
</protein>
<feature type="region of interest" description="Disordered" evidence="2">
    <location>
        <begin position="1"/>
        <end position="31"/>
    </location>
</feature>
<dbReference type="PANTHER" id="PTHR23140">
    <property type="entry name" value="RNA PROCESSING PROTEIN LD23810P"/>
    <property type="match status" value="1"/>
</dbReference>
<evidence type="ECO:0000259" key="3">
    <source>
        <dbReference type="PROSITE" id="PS51391"/>
    </source>
</evidence>
<evidence type="ECO:0000256" key="1">
    <source>
        <dbReference type="ARBA" id="ARBA00022884"/>
    </source>
</evidence>
<feature type="compositionally biased region" description="Basic and acidic residues" evidence="2">
    <location>
        <begin position="1"/>
        <end position="18"/>
    </location>
</feature>
<dbReference type="Pfam" id="PF04818">
    <property type="entry name" value="CID"/>
    <property type="match status" value="1"/>
</dbReference>
<accession>A0AAF0FCP5</accession>
<dbReference type="GO" id="GO:0005634">
    <property type="term" value="C:nucleus"/>
    <property type="evidence" value="ECO:0007669"/>
    <property type="project" value="TreeGrafter"/>
</dbReference>
<proteinExistence type="predicted"/>
<sequence length="190" mass="21898">MHSSETKLDESDFTRFNDELEENASPYSTDSEELEEAVVCSQSTPISLSRLAYRRLTVLLSTLTPRRRRIAQCMALALNHAYAAKQVAKIVSESLLELTTPIARKVARLYVVSDILYNSAAPVPHAWQYRDAFYPYLGPIFTHFRQVLHSLPGRIKAHAFHRQISNVLEVWDQWLVYPPMLLQQLRDKLQ</sequence>
<dbReference type="Gene3D" id="1.25.40.90">
    <property type="match status" value="1"/>
</dbReference>
<evidence type="ECO:0000256" key="2">
    <source>
        <dbReference type="SAM" id="MobiDB-lite"/>
    </source>
</evidence>
<name>A0AAF0FCP5_9BASI</name>
<dbReference type="InterPro" id="IPR051485">
    <property type="entry name" value="SR-CTD_assoc_factor"/>
</dbReference>
<reference evidence="4" key="1">
    <citation type="submission" date="2023-02" db="EMBL/GenBank/DDBJ databases">
        <title>Mating type loci evolution in Malassezia.</title>
        <authorList>
            <person name="Coelho M.A."/>
        </authorList>
    </citation>
    <scope>NUCLEOTIDE SEQUENCE</scope>
    <source>
        <strain evidence="4">CBS 14136</strain>
    </source>
</reference>
<feature type="domain" description="CID" evidence="3">
    <location>
        <begin position="48"/>
        <end position="190"/>
    </location>
</feature>
<dbReference type="PROSITE" id="PS51391">
    <property type="entry name" value="CID"/>
    <property type="match status" value="1"/>
</dbReference>
<dbReference type="EMBL" id="CP118380">
    <property type="protein sequence ID" value="WFD44942.1"/>
    <property type="molecule type" value="Genomic_DNA"/>
</dbReference>